<evidence type="ECO:0000313" key="6">
    <source>
        <dbReference type="Proteomes" id="UP000317178"/>
    </source>
</evidence>
<dbReference type="EMBL" id="CP036281">
    <property type="protein sequence ID" value="QDU81087.1"/>
    <property type="molecule type" value="Genomic_DNA"/>
</dbReference>
<protein>
    <submittedName>
        <fullName evidence="5">Chemotaxis protein CheY</fullName>
    </submittedName>
</protein>
<dbReference type="PANTHER" id="PTHR44591">
    <property type="entry name" value="STRESS RESPONSE REGULATOR PROTEIN 1"/>
    <property type="match status" value="1"/>
</dbReference>
<reference evidence="5 6" key="1">
    <citation type="submission" date="2019-02" db="EMBL/GenBank/DDBJ databases">
        <title>Deep-cultivation of Planctomycetes and their phenomic and genomic characterization uncovers novel biology.</title>
        <authorList>
            <person name="Wiegand S."/>
            <person name="Jogler M."/>
            <person name="Boedeker C."/>
            <person name="Pinto D."/>
            <person name="Vollmers J."/>
            <person name="Rivas-Marin E."/>
            <person name="Kohn T."/>
            <person name="Peeters S.H."/>
            <person name="Heuer A."/>
            <person name="Rast P."/>
            <person name="Oberbeckmann S."/>
            <person name="Bunk B."/>
            <person name="Jeske O."/>
            <person name="Meyerdierks A."/>
            <person name="Storesund J.E."/>
            <person name="Kallscheuer N."/>
            <person name="Luecker S."/>
            <person name="Lage O.M."/>
            <person name="Pohl T."/>
            <person name="Merkel B.J."/>
            <person name="Hornburger P."/>
            <person name="Mueller R.-W."/>
            <person name="Bruemmer F."/>
            <person name="Labrenz M."/>
            <person name="Spormann A.M."/>
            <person name="Op den Camp H."/>
            <person name="Overmann J."/>
            <person name="Amann R."/>
            <person name="Jetten M.S.M."/>
            <person name="Mascher T."/>
            <person name="Medema M.H."/>
            <person name="Devos D.P."/>
            <person name="Kaster A.-K."/>
            <person name="Ovreas L."/>
            <person name="Rohde M."/>
            <person name="Galperin M.Y."/>
            <person name="Jogler C."/>
        </authorList>
    </citation>
    <scope>NUCLEOTIDE SEQUENCE [LARGE SCALE GENOMIC DNA]</scope>
    <source>
        <strain evidence="5 6">Pla110</strain>
    </source>
</reference>
<organism evidence="5 6">
    <name type="scientific">Polystyrenella longa</name>
    <dbReference type="NCBI Taxonomy" id="2528007"/>
    <lineage>
        <taxon>Bacteria</taxon>
        <taxon>Pseudomonadati</taxon>
        <taxon>Planctomycetota</taxon>
        <taxon>Planctomycetia</taxon>
        <taxon>Planctomycetales</taxon>
        <taxon>Planctomycetaceae</taxon>
        <taxon>Polystyrenella</taxon>
    </lineage>
</organism>
<dbReference type="InterPro" id="IPR001789">
    <property type="entry name" value="Sig_transdc_resp-reg_receiver"/>
</dbReference>
<dbReference type="SMART" id="SM00448">
    <property type="entry name" value="REC"/>
    <property type="match status" value="1"/>
</dbReference>
<evidence type="ECO:0000256" key="1">
    <source>
        <dbReference type="ARBA" id="ARBA00022553"/>
    </source>
</evidence>
<dbReference type="InterPro" id="IPR058245">
    <property type="entry name" value="NreC/VraR/RcsB-like_REC"/>
</dbReference>
<keyword evidence="6" id="KW-1185">Reference proteome</keyword>
<dbReference type="RefSeq" id="WP_144996305.1">
    <property type="nucleotide sequence ID" value="NZ_CP036281.1"/>
</dbReference>
<dbReference type="PANTHER" id="PTHR44591:SF23">
    <property type="entry name" value="CHEY SUBFAMILY"/>
    <property type="match status" value="1"/>
</dbReference>
<accession>A0A518CPC7</accession>
<dbReference type="OrthoDB" id="3686176at2"/>
<evidence type="ECO:0000256" key="2">
    <source>
        <dbReference type="PROSITE-ProRule" id="PRU00169"/>
    </source>
</evidence>
<feature type="region of interest" description="Disordered" evidence="3">
    <location>
        <begin position="137"/>
        <end position="158"/>
    </location>
</feature>
<dbReference type="KEGG" id="plon:Pla110_28240"/>
<gene>
    <name evidence="5" type="primary">cheY_1</name>
    <name evidence="5" type="ORF">Pla110_28240</name>
</gene>
<evidence type="ECO:0000256" key="3">
    <source>
        <dbReference type="SAM" id="MobiDB-lite"/>
    </source>
</evidence>
<evidence type="ECO:0000259" key="4">
    <source>
        <dbReference type="PROSITE" id="PS50110"/>
    </source>
</evidence>
<keyword evidence="1 2" id="KW-0597">Phosphoprotein</keyword>
<dbReference type="GO" id="GO:0000160">
    <property type="term" value="P:phosphorelay signal transduction system"/>
    <property type="evidence" value="ECO:0007669"/>
    <property type="project" value="InterPro"/>
</dbReference>
<sequence>MQPIAKRHKVLIIDDDPLFRSLLVSLLRTDYLVSVASDGADGFYKAVEYPPDIAIVDIQMPQWDGIKTLKAFRSHASLQYTSVIMLTSDASRETVLSAIKEGANDYVIKTSFSKEELKQKVNRLVTRRERERLGLPRFTDSNQDETSSAPVMERAQPSRISASPVVREMQVKAQPIAVAPASAEQRPHSPPVAERIDTAIMNTAIMNTAIMNTAIMNTAVVNMEEEHNGDLQEIIDDWE</sequence>
<dbReference type="Proteomes" id="UP000317178">
    <property type="component" value="Chromosome"/>
</dbReference>
<dbReference type="AlphaFoldDB" id="A0A518CPC7"/>
<feature type="modified residue" description="4-aspartylphosphate" evidence="2">
    <location>
        <position position="57"/>
    </location>
</feature>
<dbReference type="PROSITE" id="PS50110">
    <property type="entry name" value="RESPONSE_REGULATORY"/>
    <property type="match status" value="1"/>
</dbReference>
<proteinExistence type="predicted"/>
<name>A0A518CPC7_9PLAN</name>
<feature type="domain" description="Response regulatory" evidence="4">
    <location>
        <begin position="9"/>
        <end position="124"/>
    </location>
</feature>
<feature type="compositionally biased region" description="Polar residues" evidence="3">
    <location>
        <begin position="139"/>
        <end position="149"/>
    </location>
</feature>
<evidence type="ECO:0000313" key="5">
    <source>
        <dbReference type="EMBL" id="QDU81087.1"/>
    </source>
</evidence>
<dbReference type="SUPFAM" id="SSF52172">
    <property type="entry name" value="CheY-like"/>
    <property type="match status" value="1"/>
</dbReference>
<dbReference type="Pfam" id="PF00072">
    <property type="entry name" value="Response_reg"/>
    <property type="match status" value="1"/>
</dbReference>
<dbReference type="InterPro" id="IPR011006">
    <property type="entry name" value="CheY-like_superfamily"/>
</dbReference>
<dbReference type="CDD" id="cd17535">
    <property type="entry name" value="REC_NarL-like"/>
    <property type="match status" value="1"/>
</dbReference>
<dbReference type="Gene3D" id="3.40.50.2300">
    <property type="match status" value="1"/>
</dbReference>
<dbReference type="InterPro" id="IPR050595">
    <property type="entry name" value="Bact_response_regulator"/>
</dbReference>